<evidence type="ECO:0000313" key="2">
    <source>
        <dbReference type="EMBL" id="KAL2860351.1"/>
    </source>
</evidence>
<evidence type="ECO:0000256" key="1">
    <source>
        <dbReference type="SAM" id="MobiDB-lite"/>
    </source>
</evidence>
<gene>
    <name evidence="2" type="ORF">BJX68DRAFT_224968</name>
</gene>
<dbReference type="Proteomes" id="UP001610444">
    <property type="component" value="Unassembled WGS sequence"/>
</dbReference>
<feature type="compositionally biased region" description="Low complexity" evidence="1">
    <location>
        <begin position="45"/>
        <end position="54"/>
    </location>
</feature>
<name>A0ABR4L7J3_9EURO</name>
<reference evidence="2 3" key="1">
    <citation type="submission" date="2024-07" db="EMBL/GenBank/DDBJ databases">
        <title>Section-level genome sequencing and comparative genomics of Aspergillus sections Usti and Cavernicolus.</title>
        <authorList>
            <consortium name="Lawrence Berkeley National Laboratory"/>
            <person name="Nybo J.L."/>
            <person name="Vesth T.C."/>
            <person name="Theobald S."/>
            <person name="Frisvad J.C."/>
            <person name="Larsen T.O."/>
            <person name="Kjaerboelling I."/>
            <person name="Rothschild-Mancinelli K."/>
            <person name="Lyhne E.K."/>
            <person name="Kogle M.E."/>
            <person name="Barry K."/>
            <person name="Clum A."/>
            <person name="Na H."/>
            <person name="Ledsgaard L."/>
            <person name="Lin J."/>
            <person name="Lipzen A."/>
            <person name="Kuo A."/>
            <person name="Riley R."/>
            <person name="Mondo S."/>
            <person name="LaButti K."/>
            <person name="Haridas S."/>
            <person name="Pangalinan J."/>
            <person name="Salamov A.A."/>
            <person name="Simmons B.A."/>
            <person name="Magnuson J.K."/>
            <person name="Chen J."/>
            <person name="Drula E."/>
            <person name="Henrissat B."/>
            <person name="Wiebenga A."/>
            <person name="Lubbers R.J."/>
            <person name="Gomes A.C."/>
            <person name="Macurrencykelacurrency M.R."/>
            <person name="Stajich J."/>
            <person name="Grigoriev I.V."/>
            <person name="Mortensen U.H."/>
            <person name="De vries R.P."/>
            <person name="Baker S.E."/>
            <person name="Andersen M.R."/>
        </authorList>
    </citation>
    <scope>NUCLEOTIDE SEQUENCE [LARGE SCALE GENOMIC DNA]</scope>
    <source>
        <strain evidence="2 3">CBS 756.74</strain>
    </source>
</reference>
<sequence>MAAPRSQAIFNNLLCSAIAEPTCQDSGAIIEHSRVGAGRRPVVTSIRSPSARKSPPSPFQNNMTLLKSGEGTTRRAQTTVNKSITRSSIKWNESWLQKFPCSIYSKLQTRSFSAPPPFTLPLCKSATHTLH</sequence>
<dbReference type="GeneID" id="98153489"/>
<keyword evidence="3" id="KW-1185">Reference proteome</keyword>
<accession>A0ABR4L7J3</accession>
<comment type="caution">
    <text evidence="2">The sequence shown here is derived from an EMBL/GenBank/DDBJ whole genome shotgun (WGS) entry which is preliminary data.</text>
</comment>
<proteinExistence type="predicted"/>
<evidence type="ECO:0000313" key="3">
    <source>
        <dbReference type="Proteomes" id="UP001610444"/>
    </source>
</evidence>
<feature type="compositionally biased region" description="Polar residues" evidence="1">
    <location>
        <begin position="59"/>
        <end position="81"/>
    </location>
</feature>
<protein>
    <submittedName>
        <fullName evidence="2">Uncharacterized protein</fullName>
    </submittedName>
</protein>
<dbReference type="RefSeq" id="XP_070905042.1">
    <property type="nucleotide sequence ID" value="XM_071038325.1"/>
</dbReference>
<feature type="region of interest" description="Disordered" evidence="1">
    <location>
        <begin position="39"/>
        <end position="81"/>
    </location>
</feature>
<organism evidence="2 3">
    <name type="scientific">Aspergillus pseudodeflectus</name>
    <dbReference type="NCBI Taxonomy" id="176178"/>
    <lineage>
        <taxon>Eukaryota</taxon>
        <taxon>Fungi</taxon>
        <taxon>Dikarya</taxon>
        <taxon>Ascomycota</taxon>
        <taxon>Pezizomycotina</taxon>
        <taxon>Eurotiomycetes</taxon>
        <taxon>Eurotiomycetidae</taxon>
        <taxon>Eurotiales</taxon>
        <taxon>Aspergillaceae</taxon>
        <taxon>Aspergillus</taxon>
        <taxon>Aspergillus subgen. Nidulantes</taxon>
    </lineage>
</organism>
<dbReference type="EMBL" id="JBFXLR010000002">
    <property type="protein sequence ID" value="KAL2860351.1"/>
    <property type="molecule type" value="Genomic_DNA"/>
</dbReference>